<organism evidence="4">
    <name type="scientific">Soboliphyme baturini</name>
    <dbReference type="NCBI Taxonomy" id="241478"/>
    <lineage>
        <taxon>Eukaryota</taxon>
        <taxon>Metazoa</taxon>
        <taxon>Ecdysozoa</taxon>
        <taxon>Nematoda</taxon>
        <taxon>Enoplea</taxon>
        <taxon>Dorylaimia</taxon>
        <taxon>Dioctophymatida</taxon>
        <taxon>Dioctophymatoidea</taxon>
        <taxon>Soboliphymatidae</taxon>
        <taxon>Soboliphyme</taxon>
    </lineage>
</organism>
<reference evidence="4" key="1">
    <citation type="submission" date="2016-06" db="UniProtKB">
        <authorList>
            <consortium name="WormBaseParasite"/>
        </authorList>
    </citation>
    <scope>IDENTIFICATION</scope>
</reference>
<dbReference type="WBParaSite" id="SBAD_0000236601-mRNA-1">
    <property type="protein sequence ID" value="SBAD_0000236601-mRNA-1"/>
    <property type="gene ID" value="SBAD_0000236601"/>
</dbReference>
<evidence type="ECO:0000313" key="3">
    <source>
        <dbReference type="Proteomes" id="UP000270296"/>
    </source>
</evidence>
<gene>
    <name evidence="2" type="ORF">SBAD_LOCUS2260</name>
</gene>
<accession>A0A183IF66</accession>
<feature type="region of interest" description="Disordered" evidence="1">
    <location>
        <begin position="69"/>
        <end position="91"/>
    </location>
</feature>
<evidence type="ECO:0000256" key="1">
    <source>
        <dbReference type="SAM" id="MobiDB-lite"/>
    </source>
</evidence>
<dbReference type="AlphaFoldDB" id="A0A183IF66"/>
<evidence type="ECO:0000313" key="4">
    <source>
        <dbReference type="WBParaSite" id="SBAD_0000236601-mRNA-1"/>
    </source>
</evidence>
<keyword evidence="3" id="KW-1185">Reference proteome</keyword>
<reference evidence="2 3" key="2">
    <citation type="submission" date="2018-11" db="EMBL/GenBank/DDBJ databases">
        <authorList>
            <consortium name="Pathogen Informatics"/>
        </authorList>
    </citation>
    <scope>NUCLEOTIDE SEQUENCE [LARGE SCALE GENOMIC DNA]</scope>
</reference>
<protein>
    <submittedName>
        <fullName evidence="4">Secreted protein</fullName>
    </submittedName>
</protein>
<dbReference type="EMBL" id="UZAM01007149">
    <property type="protein sequence ID" value="VDO97050.1"/>
    <property type="molecule type" value="Genomic_DNA"/>
</dbReference>
<proteinExistence type="predicted"/>
<name>A0A183IF66_9BILA</name>
<sequence length="91" mass="9539">MEATLLNVSSRRGRHADRCVLIALLMAHGGSWPAGRPAGRSVGWSVVASRLVIDSGTCVCGTSLNAHTSQVDTTAGAGRERGLGRGRGRRR</sequence>
<dbReference type="Proteomes" id="UP000270296">
    <property type="component" value="Unassembled WGS sequence"/>
</dbReference>
<evidence type="ECO:0000313" key="2">
    <source>
        <dbReference type="EMBL" id="VDO97050.1"/>
    </source>
</evidence>